<reference evidence="1" key="2">
    <citation type="journal article" date="2024" name="Plant">
        <title>Genomic evolution and insights into agronomic trait innovations of Sesamum species.</title>
        <authorList>
            <person name="Miao H."/>
            <person name="Wang L."/>
            <person name="Qu L."/>
            <person name="Liu H."/>
            <person name="Sun Y."/>
            <person name="Le M."/>
            <person name="Wang Q."/>
            <person name="Wei S."/>
            <person name="Zheng Y."/>
            <person name="Lin W."/>
            <person name="Duan Y."/>
            <person name="Cao H."/>
            <person name="Xiong S."/>
            <person name="Wang X."/>
            <person name="Wei L."/>
            <person name="Li C."/>
            <person name="Ma Q."/>
            <person name="Ju M."/>
            <person name="Zhao R."/>
            <person name="Li G."/>
            <person name="Mu C."/>
            <person name="Tian Q."/>
            <person name="Mei H."/>
            <person name="Zhang T."/>
            <person name="Gao T."/>
            <person name="Zhang H."/>
        </authorList>
    </citation>
    <scope>NUCLEOTIDE SEQUENCE</scope>
    <source>
        <strain evidence="1">G02</strain>
    </source>
</reference>
<sequence>MSKNPLTIILEANKLNGNNYNDWLRSLNIILDFETQTYALDQSPPASLPEDSSAKERVMFEKWHDDDRKVCSIILTSMTIELHVVTSCTCHAVWLRKLLKELLILK</sequence>
<evidence type="ECO:0008006" key="2">
    <source>
        <dbReference type="Google" id="ProtNLM"/>
    </source>
</evidence>
<proteinExistence type="predicted"/>
<gene>
    <name evidence="1" type="ORF">Sradi_5263600</name>
</gene>
<protein>
    <recommendedName>
        <fullName evidence="2">Retrotransposon Copia-like N-terminal domain-containing protein</fullName>
    </recommendedName>
</protein>
<comment type="caution">
    <text evidence="1">The sequence shown here is derived from an EMBL/GenBank/DDBJ whole genome shotgun (WGS) entry which is preliminary data.</text>
</comment>
<reference evidence="1" key="1">
    <citation type="submission" date="2020-06" db="EMBL/GenBank/DDBJ databases">
        <authorList>
            <person name="Li T."/>
            <person name="Hu X."/>
            <person name="Zhang T."/>
            <person name="Song X."/>
            <person name="Zhang H."/>
            <person name="Dai N."/>
            <person name="Sheng W."/>
            <person name="Hou X."/>
            <person name="Wei L."/>
        </authorList>
    </citation>
    <scope>NUCLEOTIDE SEQUENCE</scope>
    <source>
        <strain evidence="1">G02</strain>
        <tissue evidence="1">Leaf</tissue>
    </source>
</reference>
<accession>A0AAW2LQN5</accession>
<dbReference type="EMBL" id="JACGWJ010000024">
    <property type="protein sequence ID" value="KAL0320021.1"/>
    <property type="molecule type" value="Genomic_DNA"/>
</dbReference>
<organism evidence="1">
    <name type="scientific">Sesamum radiatum</name>
    <name type="common">Black benniseed</name>
    <dbReference type="NCBI Taxonomy" id="300843"/>
    <lineage>
        <taxon>Eukaryota</taxon>
        <taxon>Viridiplantae</taxon>
        <taxon>Streptophyta</taxon>
        <taxon>Embryophyta</taxon>
        <taxon>Tracheophyta</taxon>
        <taxon>Spermatophyta</taxon>
        <taxon>Magnoliopsida</taxon>
        <taxon>eudicotyledons</taxon>
        <taxon>Gunneridae</taxon>
        <taxon>Pentapetalae</taxon>
        <taxon>asterids</taxon>
        <taxon>lamiids</taxon>
        <taxon>Lamiales</taxon>
        <taxon>Pedaliaceae</taxon>
        <taxon>Sesamum</taxon>
    </lineage>
</organism>
<evidence type="ECO:0000313" key="1">
    <source>
        <dbReference type="EMBL" id="KAL0320021.1"/>
    </source>
</evidence>
<name>A0AAW2LQN5_SESRA</name>
<dbReference type="AlphaFoldDB" id="A0AAW2LQN5"/>